<dbReference type="Proteomes" id="UP000319160">
    <property type="component" value="Unassembled WGS sequence"/>
</dbReference>
<evidence type="ECO:0000256" key="1">
    <source>
        <dbReference type="SAM" id="MobiDB-lite"/>
    </source>
</evidence>
<keyword evidence="3" id="KW-1185">Reference proteome</keyword>
<name>A0A553HWN5_9PEZI</name>
<accession>A0A553HWN5</accession>
<evidence type="ECO:0000313" key="3">
    <source>
        <dbReference type="Proteomes" id="UP000319160"/>
    </source>
</evidence>
<comment type="caution">
    <text evidence="2">The sequence shown here is derived from an EMBL/GenBank/DDBJ whole genome shotgun (WGS) entry which is preliminary data.</text>
</comment>
<dbReference type="EMBL" id="VFLP01000037">
    <property type="protein sequence ID" value="TRX92365.1"/>
    <property type="molecule type" value="Genomic_DNA"/>
</dbReference>
<reference evidence="3" key="1">
    <citation type="submission" date="2019-06" db="EMBL/GenBank/DDBJ databases">
        <title>Draft genome sequence of the griseofulvin-producing fungus Xylaria cubensis strain G536.</title>
        <authorList>
            <person name="Mead M.E."/>
            <person name="Raja H.A."/>
            <person name="Steenwyk J.L."/>
            <person name="Knowles S.L."/>
            <person name="Oberlies N.H."/>
            <person name="Rokas A."/>
        </authorList>
    </citation>
    <scope>NUCLEOTIDE SEQUENCE [LARGE SCALE GENOMIC DNA]</scope>
    <source>
        <strain evidence="3">G536</strain>
    </source>
</reference>
<dbReference type="AlphaFoldDB" id="A0A553HWN5"/>
<gene>
    <name evidence="2" type="ORF">FHL15_006751</name>
</gene>
<evidence type="ECO:0000313" key="2">
    <source>
        <dbReference type="EMBL" id="TRX92365.1"/>
    </source>
</evidence>
<organism evidence="2 3">
    <name type="scientific">Xylaria flabelliformis</name>
    <dbReference type="NCBI Taxonomy" id="2512241"/>
    <lineage>
        <taxon>Eukaryota</taxon>
        <taxon>Fungi</taxon>
        <taxon>Dikarya</taxon>
        <taxon>Ascomycota</taxon>
        <taxon>Pezizomycotina</taxon>
        <taxon>Sordariomycetes</taxon>
        <taxon>Xylariomycetidae</taxon>
        <taxon>Xylariales</taxon>
        <taxon>Xylariaceae</taxon>
        <taxon>Xylaria</taxon>
    </lineage>
</organism>
<feature type="region of interest" description="Disordered" evidence="1">
    <location>
        <begin position="117"/>
        <end position="156"/>
    </location>
</feature>
<sequence>MAESSSPKRVKNNHPRYRQLEISRAAPYEAIEYGLEEDVLGEAKDLLDEIHEVVLDWSDFGLHDVAFEKALNYACTWGFVTGYKSVFDARIGIFCHNDKPELAVFLSFMVADTVDTSKPKDGGSSAGTARSTEKNAGQGRVGVAETLQHDKRKGDMGMPESVKRWVAKRIFDLMLRCYGSVRFPNSVCFMEDWVGSSPPGLLLGFRSTTSDLNRRAEELRACIIEQISIFAAPAVTLPINPKRMSNKR</sequence>
<dbReference type="OrthoDB" id="4718190at2759"/>
<proteinExistence type="predicted"/>
<protein>
    <submittedName>
        <fullName evidence="2">Uncharacterized protein</fullName>
    </submittedName>
</protein>